<keyword evidence="1" id="KW-0233">DNA recombination</keyword>
<feature type="domain" description="Tyr recombinase" evidence="2">
    <location>
        <begin position="112"/>
        <end position="327"/>
    </location>
</feature>
<keyword evidence="4" id="KW-1185">Reference proteome</keyword>
<evidence type="ECO:0000313" key="4">
    <source>
        <dbReference type="Proteomes" id="UP001149090"/>
    </source>
</evidence>
<dbReference type="PANTHER" id="PTHR21446">
    <property type="entry name" value="DUF3504 DOMAIN-CONTAINING PROTEIN"/>
    <property type="match status" value="1"/>
</dbReference>
<dbReference type="GO" id="GO:0015074">
    <property type="term" value="P:DNA integration"/>
    <property type="evidence" value="ECO:0007669"/>
    <property type="project" value="InterPro"/>
</dbReference>
<dbReference type="SUPFAM" id="SSF56349">
    <property type="entry name" value="DNA breaking-rejoining enzymes"/>
    <property type="match status" value="1"/>
</dbReference>
<organism evidence="3 4">
    <name type="scientific">Anaeramoeba ignava</name>
    <name type="common">Anaerobic marine amoeba</name>
    <dbReference type="NCBI Taxonomy" id="1746090"/>
    <lineage>
        <taxon>Eukaryota</taxon>
        <taxon>Metamonada</taxon>
        <taxon>Anaeramoebidae</taxon>
        <taxon>Anaeramoeba</taxon>
    </lineage>
</organism>
<dbReference type="Gene3D" id="1.10.443.10">
    <property type="entry name" value="Intergrase catalytic core"/>
    <property type="match status" value="1"/>
</dbReference>
<dbReference type="Proteomes" id="UP001149090">
    <property type="component" value="Unassembled WGS sequence"/>
</dbReference>
<dbReference type="EMBL" id="JAPDFW010000060">
    <property type="protein sequence ID" value="KAJ5076628.1"/>
    <property type="molecule type" value="Genomic_DNA"/>
</dbReference>
<comment type="caution">
    <text evidence="3">The sequence shown here is derived from an EMBL/GenBank/DDBJ whole genome shotgun (WGS) entry which is preliminary data.</text>
</comment>
<protein>
    <recommendedName>
        <fullName evidence="2">Tyr recombinase domain-containing protein</fullName>
    </recommendedName>
</protein>
<dbReference type="GO" id="GO:0003677">
    <property type="term" value="F:DNA binding"/>
    <property type="evidence" value="ECO:0007669"/>
    <property type="project" value="InterPro"/>
</dbReference>
<dbReference type="InterPro" id="IPR002104">
    <property type="entry name" value="Integrase_catalytic"/>
</dbReference>
<evidence type="ECO:0000259" key="2">
    <source>
        <dbReference type="PROSITE" id="PS51898"/>
    </source>
</evidence>
<name>A0A9Q0LSF1_ANAIG</name>
<dbReference type="PANTHER" id="PTHR21446:SF6">
    <property type="entry name" value="MITOCHONDRIAL ANTIVIRAL-SIGNALING PROTEIN"/>
    <property type="match status" value="1"/>
</dbReference>
<dbReference type="AlphaFoldDB" id="A0A9Q0LSF1"/>
<dbReference type="InterPro" id="IPR052787">
    <property type="entry name" value="MAVS"/>
</dbReference>
<sequence length="744" mass="87207">MDLTTKILPKGTQKALSSIEKKWNEFIENEKLKISKENLIESLIRFIIQLRKLNGQEYKLKSFYSHVSMLFRFVSKKYNLEIDLKKPEFESLKNVCDNRAREIGCNPKSYVKHHEQMNDAEESRLITLLDTDNPVHITVGALFFLGKHLCLRGGELTGLTLKQLEWKETDEKKYLEYTGIEEKNHQIKFSNPNFEPKRAKLFQGGSEMKDPYNFIYYYYCERSILPDAPDNRFFRAINHKAKKGQHFLRNQAITHGTLLKHFQAVMKEFGISKNVVLHSLRGRSISQLSDAGVEDSQIVQLKSGHRNLGSLLSYKRPNLDVEFEVYSILRRRIDAKPHSHHDSDISRGITFSPQHLTNSMINFFMWPSNPMPEMNIQPDQFGGTPSVHFKVDLDQKSNDQVDHNEQSYKNKIKELKKNPEIEIRQIEETNQSEIIYDQSNEFGIRFNWEFIKKSDKIRKQLTGFNINDFSESFELIQNIFEPFEQRSPKRILNPLDLWLIFLTYFYRYWTFEDLSLTFGMPKSSFHKLFGKYLINLTNALRSQISWITKRKQIKQKIFFPEFLKAIGLMDATFQQYLRPKDSTLQESLYLGKHKFHCLKNLTIHSHLGVIMDCLPSIAGKNHDKILFDFHSSKIYPKFVTSMSKIRIWRMLNKGNPDESNNQGSILISYGNFCSITKEFFNLKTNQVAWFACPICEVETSKTPHLQKVKAIRSFYKEIMTNVGLSVIILDFSVNFQQKKKAVDY</sequence>
<dbReference type="PROSITE" id="PS51898">
    <property type="entry name" value="TYR_RECOMBINASE"/>
    <property type="match status" value="1"/>
</dbReference>
<evidence type="ECO:0000256" key="1">
    <source>
        <dbReference type="ARBA" id="ARBA00023172"/>
    </source>
</evidence>
<dbReference type="InterPro" id="IPR013762">
    <property type="entry name" value="Integrase-like_cat_sf"/>
</dbReference>
<dbReference type="InterPro" id="IPR011010">
    <property type="entry name" value="DNA_brk_join_enz"/>
</dbReference>
<dbReference type="GO" id="GO:0006310">
    <property type="term" value="P:DNA recombination"/>
    <property type="evidence" value="ECO:0007669"/>
    <property type="project" value="UniProtKB-KW"/>
</dbReference>
<evidence type="ECO:0000313" key="3">
    <source>
        <dbReference type="EMBL" id="KAJ5076628.1"/>
    </source>
</evidence>
<reference evidence="3" key="1">
    <citation type="submission" date="2022-10" db="EMBL/GenBank/DDBJ databases">
        <title>Novel sulphate-reducing endosymbionts in the free-living metamonad Anaeramoeba.</title>
        <authorList>
            <person name="Jerlstrom-Hultqvist J."/>
            <person name="Cepicka I."/>
            <person name="Gallot-Lavallee L."/>
            <person name="Salas-Leiva D."/>
            <person name="Curtis B.A."/>
            <person name="Zahonova K."/>
            <person name="Pipaliya S."/>
            <person name="Dacks J."/>
            <person name="Roger A.J."/>
        </authorList>
    </citation>
    <scope>NUCLEOTIDE SEQUENCE</scope>
    <source>
        <strain evidence="3">BMAN</strain>
    </source>
</reference>
<gene>
    <name evidence="3" type="ORF">M0811_06208</name>
</gene>
<dbReference type="OrthoDB" id="10040310at2759"/>
<accession>A0A9Q0LSF1</accession>
<proteinExistence type="predicted"/>